<dbReference type="InterPro" id="IPR050587">
    <property type="entry name" value="GNT1/Glycosyltrans_8"/>
</dbReference>
<organism evidence="2 3">
    <name type="scientific">Vermiconidia calcicola</name>
    <dbReference type="NCBI Taxonomy" id="1690605"/>
    <lineage>
        <taxon>Eukaryota</taxon>
        <taxon>Fungi</taxon>
        <taxon>Dikarya</taxon>
        <taxon>Ascomycota</taxon>
        <taxon>Pezizomycotina</taxon>
        <taxon>Dothideomycetes</taxon>
        <taxon>Dothideomycetidae</taxon>
        <taxon>Mycosphaerellales</taxon>
        <taxon>Extremaceae</taxon>
        <taxon>Vermiconidia</taxon>
    </lineage>
</organism>
<evidence type="ECO:0008006" key="4">
    <source>
        <dbReference type="Google" id="ProtNLM"/>
    </source>
</evidence>
<feature type="compositionally biased region" description="Basic and acidic residues" evidence="1">
    <location>
        <begin position="320"/>
        <end position="329"/>
    </location>
</feature>
<name>A0AAV9PTA7_9PEZI</name>
<feature type="region of interest" description="Disordered" evidence="1">
    <location>
        <begin position="320"/>
        <end position="380"/>
    </location>
</feature>
<protein>
    <recommendedName>
        <fullName evidence="4">Hexosyltransferase</fullName>
    </recommendedName>
</protein>
<feature type="compositionally biased region" description="Low complexity" evidence="1">
    <location>
        <begin position="335"/>
        <end position="350"/>
    </location>
</feature>
<evidence type="ECO:0000256" key="1">
    <source>
        <dbReference type="SAM" id="MobiDB-lite"/>
    </source>
</evidence>
<dbReference type="SUPFAM" id="SSF53448">
    <property type="entry name" value="Nucleotide-diphospho-sugar transferases"/>
    <property type="match status" value="1"/>
</dbReference>
<dbReference type="PANTHER" id="PTHR11183">
    <property type="entry name" value="GLYCOGENIN SUBFAMILY MEMBER"/>
    <property type="match status" value="1"/>
</dbReference>
<dbReference type="EMBL" id="JAXLQG010000028">
    <property type="protein sequence ID" value="KAK5528091.1"/>
    <property type="molecule type" value="Genomic_DNA"/>
</dbReference>
<gene>
    <name evidence="2" type="ORF">LTR25_010606</name>
</gene>
<dbReference type="Gene3D" id="3.90.550.10">
    <property type="entry name" value="Spore Coat Polysaccharide Biosynthesis Protein SpsA, Chain A"/>
    <property type="match status" value="1"/>
</dbReference>
<dbReference type="Proteomes" id="UP001345827">
    <property type="component" value="Unassembled WGS sequence"/>
</dbReference>
<evidence type="ECO:0000313" key="3">
    <source>
        <dbReference type="Proteomes" id="UP001345827"/>
    </source>
</evidence>
<accession>A0AAV9PTA7</accession>
<feature type="compositionally biased region" description="Basic and acidic residues" evidence="1">
    <location>
        <begin position="351"/>
        <end position="361"/>
    </location>
</feature>
<dbReference type="InterPro" id="IPR029044">
    <property type="entry name" value="Nucleotide-diphossugar_trans"/>
</dbReference>
<sequence>MRYSLRLAIFLCLTSFFVVWQTARLLVLYLGPGPELKSRHRDHGDDEFAYVFYATSNLYACSVMVNIHRLRRLFHTPHPIYLLVSDEVSIRYKSVFRERYNVTIIEHEPHALPMGSAPYYKDVMLKLVAFKLYVWAPMVKRVIVLDGDVLVLRSLDSLFGRVELELETGQHGGVDGDVDVDVDVAAPHAYWLGGPVLGVTSAMMMVRLSEGLWARMEAMLEGVRLESRVDVYDMDLINQEFFGAGGPDGDGDGDGEGKGDRNGHGHGHDGLVLPGEFCTLNSHWEVGEVPAWSRFRQDHIRWPPEGRRALSIGRRDRAVRKLEEQDGKQGRRLSLRSMLESRSRSGAQGQRSRDEEEEAKRNGNGTLTDGHRTQTGKGDASVLRYDPALVDPLTSIFNNDVYVLHFTALGKPWSFTVQGVHRMRPDAHPLFAEQFLLWRRAAKYVCPALGLDERGGNEVVGKRWNYGDEGGEGAGYGYGYGYIPPEPVTGRFLDDV</sequence>
<keyword evidence="3" id="KW-1185">Reference proteome</keyword>
<evidence type="ECO:0000313" key="2">
    <source>
        <dbReference type="EMBL" id="KAK5528091.1"/>
    </source>
</evidence>
<feature type="compositionally biased region" description="Basic and acidic residues" evidence="1">
    <location>
        <begin position="255"/>
        <end position="268"/>
    </location>
</feature>
<feature type="region of interest" description="Disordered" evidence="1">
    <location>
        <begin position="243"/>
        <end position="268"/>
    </location>
</feature>
<dbReference type="AlphaFoldDB" id="A0AAV9PTA7"/>
<comment type="caution">
    <text evidence="2">The sequence shown here is derived from an EMBL/GenBank/DDBJ whole genome shotgun (WGS) entry which is preliminary data.</text>
</comment>
<proteinExistence type="predicted"/>
<reference evidence="2 3" key="1">
    <citation type="submission" date="2023-06" db="EMBL/GenBank/DDBJ databases">
        <title>Black Yeasts Isolated from many extreme environments.</title>
        <authorList>
            <person name="Coleine C."/>
            <person name="Stajich J.E."/>
            <person name="Selbmann L."/>
        </authorList>
    </citation>
    <scope>NUCLEOTIDE SEQUENCE [LARGE SCALE GENOMIC DNA]</scope>
    <source>
        <strain evidence="2 3">CCFEE 5887</strain>
    </source>
</reference>